<dbReference type="Pfam" id="PF03704">
    <property type="entry name" value="BTAD"/>
    <property type="match status" value="1"/>
</dbReference>
<evidence type="ECO:0000256" key="1">
    <source>
        <dbReference type="ARBA" id="ARBA00005820"/>
    </source>
</evidence>
<dbReference type="InterPro" id="IPR016032">
    <property type="entry name" value="Sig_transdc_resp-reg_C-effctor"/>
</dbReference>
<dbReference type="InterPro" id="IPR036388">
    <property type="entry name" value="WH-like_DNA-bd_sf"/>
</dbReference>
<keyword evidence="2 3" id="KW-0238">DNA-binding</keyword>
<evidence type="ECO:0000256" key="3">
    <source>
        <dbReference type="PROSITE-ProRule" id="PRU01091"/>
    </source>
</evidence>
<name>A0ABT9P0V1_9ACTN</name>
<dbReference type="Gene3D" id="3.40.50.300">
    <property type="entry name" value="P-loop containing nucleotide triphosphate hydrolases"/>
    <property type="match status" value="1"/>
</dbReference>
<dbReference type="Gene3D" id="1.25.40.10">
    <property type="entry name" value="Tetratricopeptide repeat domain"/>
    <property type="match status" value="2"/>
</dbReference>
<evidence type="ECO:0000313" key="5">
    <source>
        <dbReference type="EMBL" id="MDP9826298.1"/>
    </source>
</evidence>
<evidence type="ECO:0000313" key="6">
    <source>
        <dbReference type="Proteomes" id="UP001235712"/>
    </source>
</evidence>
<dbReference type="InterPro" id="IPR011990">
    <property type="entry name" value="TPR-like_helical_dom_sf"/>
</dbReference>
<dbReference type="EMBL" id="JAUSQZ010000001">
    <property type="protein sequence ID" value="MDP9826298.1"/>
    <property type="molecule type" value="Genomic_DNA"/>
</dbReference>
<dbReference type="Gene3D" id="1.10.10.10">
    <property type="entry name" value="Winged helix-like DNA-binding domain superfamily/Winged helix DNA-binding domain"/>
    <property type="match status" value="1"/>
</dbReference>
<dbReference type="CDD" id="cd15831">
    <property type="entry name" value="BTAD"/>
    <property type="match status" value="1"/>
</dbReference>
<comment type="caution">
    <text evidence="5">The sequence shown here is derived from an EMBL/GenBank/DDBJ whole genome shotgun (WGS) entry which is preliminary data.</text>
</comment>
<dbReference type="InterPro" id="IPR058852">
    <property type="entry name" value="HTH_77"/>
</dbReference>
<dbReference type="RefSeq" id="WP_307240962.1">
    <property type="nucleotide sequence ID" value="NZ_JAUSQZ010000001.1"/>
</dbReference>
<dbReference type="InterPro" id="IPR041664">
    <property type="entry name" value="AAA_16"/>
</dbReference>
<dbReference type="Pfam" id="PF13191">
    <property type="entry name" value="AAA_16"/>
    <property type="match status" value="1"/>
</dbReference>
<dbReference type="SUPFAM" id="SSF46894">
    <property type="entry name" value="C-terminal effector domain of the bipartite response regulators"/>
    <property type="match status" value="1"/>
</dbReference>
<dbReference type="PRINTS" id="PR00364">
    <property type="entry name" value="DISEASERSIST"/>
</dbReference>
<protein>
    <submittedName>
        <fullName evidence="5">ATPase/DNA-binding SARP family transcriptional activator</fullName>
    </submittedName>
</protein>
<reference evidence="5 6" key="1">
    <citation type="submission" date="2023-07" db="EMBL/GenBank/DDBJ databases">
        <title>Sequencing the genomes of 1000 actinobacteria strains.</title>
        <authorList>
            <person name="Klenk H.-P."/>
        </authorList>
    </citation>
    <scope>NUCLEOTIDE SEQUENCE [LARGE SCALE GENOMIC DNA]</scope>
    <source>
        <strain evidence="5 6">DSM 44388</strain>
    </source>
</reference>
<dbReference type="PROSITE" id="PS51755">
    <property type="entry name" value="OMPR_PHOB"/>
    <property type="match status" value="1"/>
</dbReference>
<dbReference type="PANTHER" id="PTHR47691">
    <property type="entry name" value="REGULATOR-RELATED"/>
    <property type="match status" value="1"/>
</dbReference>
<gene>
    <name evidence="5" type="ORF">J2S57_002047</name>
</gene>
<dbReference type="Proteomes" id="UP001235712">
    <property type="component" value="Unassembled WGS sequence"/>
</dbReference>
<dbReference type="Pfam" id="PF25872">
    <property type="entry name" value="HTH_77"/>
    <property type="match status" value="1"/>
</dbReference>
<dbReference type="PANTHER" id="PTHR47691:SF3">
    <property type="entry name" value="HTH-TYPE TRANSCRIPTIONAL REGULATOR RV0890C-RELATED"/>
    <property type="match status" value="1"/>
</dbReference>
<dbReference type="SMART" id="SM01043">
    <property type="entry name" value="BTAD"/>
    <property type="match status" value="1"/>
</dbReference>
<dbReference type="InterPro" id="IPR005158">
    <property type="entry name" value="BTAD"/>
</dbReference>
<dbReference type="InterPro" id="IPR001867">
    <property type="entry name" value="OmpR/PhoB-type_DNA-bd"/>
</dbReference>
<sequence length="1067" mass="116232">MQVCVLGPLTIGAEGGPVDIGGARLRSLLVRLSADAGAWVPVSRLVQSLWLEDPPADEVNALQSLVSRLRRALPRPDLVESGPAGYRLVITKDDVDALAFENLVGQGRRAASPEATVEVLGRALVLWRGAPLTEVADAPYAQAWTERLERLRLTAIDERAAALLTLGRAGDPVAELEEIATAHPLRERTHELLIRALAAAGRQGEALAVYERLRRAMADELGLDPPAALQELQGQVLRDDLVLRSSAADPLKTGTRRTNLRVALTTFVGREAELDGITAQLRQARLVTLVGTGGAGKTRLVTEVASRLDGRDGVWMVELAPVMDPDDVPSTVLGAIGSVDRSQLETAAVQQAKQSAPRDVRTRLVETLSASDAVIVLDNCEHLIEACAEIAEFLLARCPRLTVLATSREPLSIVGESIWSVRPLATQTEDAPAVRLFADRAALVRPGFRVTPENAEAVHEICRRLDGLPLAIELAAARLRTLAPEALAGRLDNRFRLLTGGNRTAMPRHQTLRAVVAWSWELLTDEERDLVERLAVFPGGATARTASAVCREVVDRPDDFDEDTVADLLLSLADKSLLVSVDGAQPRYRLLETIREYALERLSERGEMASMRRAHAEFFLRLAETAEPHLRSAEQLGWLQQLISERDNLLASLRFAVDTEDAAHAHRLVAALGWFWTMTTRHEEGGSWAAQALRVPGESPPQARLFALVLNMLSTSMGQERLPTPEQLVEIEEIANRLDVHRSHPMISFIRPALAAFRENMTAGREIAVQVMRDHPDPWARAMLRLMNAVFAENAGDFSITEEMAPAALAEFEAIGDRWGIATAGSQLAEVRRVHGDLDGAIELLALARKMMSELVVTDDEAHALVRIARMRRENGDLEGAWNDLTEALAIADLTGSPMSIAMVLSGQAALAAATGNYAEARQLTERAMARMFTSPQVIPQLRSTLLGELAVYELADDLREPARRHLVESVAEAVRSGDMPVLARVMLWQAQYLAVVGDFTGAAEILGAASVVRGHNSLLEPDIARVTQLVRDGIEPVRFTKVFDDAAALPRPEAVELAETVAGRLT</sequence>
<dbReference type="InterPro" id="IPR027417">
    <property type="entry name" value="P-loop_NTPase"/>
</dbReference>
<dbReference type="SMART" id="SM00862">
    <property type="entry name" value="Trans_reg_C"/>
    <property type="match status" value="1"/>
</dbReference>
<dbReference type="SUPFAM" id="SSF52540">
    <property type="entry name" value="P-loop containing nucleoside triphosphate hydrolases"/>
    <property type="match status" value="1"/>
</dbReference>
<comment type="similarity">
    <text evidence="1">Belongs to the AfsR/DnrI/RedD regulatory family.</text>
</comment>
<evidence type="ECO:0000259" key="4">
    <source>
        <dbReference type="PROSITE" id="PS51755"/>
    </source>
</evidence>
<keyword evidence="6" id="KW-1185">Reference proteome</keyword>
<organism evidence="5 6">
    <name type="scientific">Kineosporia succinea</name>
    <dbReference type="NCBI Taxonomy" id="84632"/>
    <lineage>
        <taxon>Bacteria</taxon>
        <taxon>Bacillati</taxon>
        <taxon>Actinomycetota</taxon>
        <taxon>Actinomycetes</taxon>
        <taxon>Kineosporiales</taxon>
        <taxon>Kineosporiaceae</taxon>
        <taxon>Kineosporia</taxon>
    </lineage>
</organism>
<evidence type="ECO:0000256" key="2">
    <source>
        <dbReference type="ARBA" id="ARBA00023125"/>
    </source>
</evidence>
<dbReference type="SUPFAM" id="SSF48452">
    <property type="entry name" value="TPR-like"/>
    <property type="match status" value="2"/>
</dbReference>
<feature type="DNA-binding region" description="OmpR/PhoB-type" evidence="3">
    <location>
        <begin position="1"/>
        <end position="90"/>
    </location>
</feature>
<feature type="domain" description="OmpR/PhoB-type" evidence="4">
    <location>
        <begin position="1"/>
        <end position="90"/>
    </location>
</feature>
<accession>A0ABT9P0V1</accession>
<proteinExistence type="inferred from homology"/>